<dbReference type="GO" id="GO:0016787">
    <property type="term" value="F:hydrolase activity"/>
    <property type="evidence" value="ECO:0007669"/>
    <property type="project" value="InterPro"/>
</dbReference>
<feature type="signal peptide" evidence="1">
    <location>
        <begin position="1"/>
        <end position="21"/>
    </location>
</feature>
<proteinExistence type="predicted"/>
<accession>A0A137RI94</accession>
<sequence length="257" mass="29297">MKNILKLLVIFSLFTSCIPMQKVPKDAVMTDFFHFQKAKDYDASKWVVFLPGTGGLRIFKDTTHYYKVAEKLNAEGISVLLVDNVAAYKASKRDVDEEEPAQILWTLEEALKWAKQNGDIAPSSEGSIVGWSRAGLGLIPLANDEDELKKLNIKSIAMFYPANGYEIQLKPKVPVLVMTGGKDKIVKVDDILKHMVAENVTIQVYDDAYHGYDVESLKKGKYYRYIPFISKKHYLLKYDEEAAQESFEELIKFLRKN</sequence>
<feature type="domain" description="Dienelactone hydrolase" evidence="2">
    <location>
        <begin position="100"/>
        <end position="256"/>
    </location>
</feature>
<reference evidence="3 4" key="2">
    <citation type="journal article" date="2016" name="Int. J. Syst. Evol. Microbiol.">
        <title>Vitellibacter aquimaris sp. nov., a marine bacterium isolated from seawater.</title>
        <authorList>
            <person name="Thevarajoo S."/>
            <person name="Selvaratnam C."/>
            <person name="Goh K.M."/>
            <person name="Hong K.W."/>
            <person name="Chan X.Y."/>
            <person name="Chan K.G."/>
            <person name="Chong C.S."/>
        </authorList>
    </citation>
    <scope>NUCLEOTIDE SEQUENCE [LARGE SCALE GENOMIC DNA]</scope>
    <source>
        <strain evidence="3 4">D-24</strain>
    </source>
</reference>
<dbReference type="Pfam" id="PF01738">
    <property type="entry name" value="DLH"/>
    <property type="match status" value="1"/>
</dbReference>
<dbReference type="InterPro" id="IPR002925">
    <property type="entry name" value="Dienelactn_hydro"/>
</dbReference>
<dbReference type="AlphaFoldDB" id="A0A137RI94"/>
<organism evidence="3 4">
    <name type="scientific">Aequorivita aquimaris</name>
    <dbReference type="NCBI Taxonomy" id="1548749"/>
    <lineage>
        <taxon>Bacteria</taxon>
        <taxon>Pseudomonadati</taxon>
        <taxon>Bacteroidota</taxon>
        <taxon>Flavobacteriia</taxon>
        <taxon>Flavobacteriales</taxon>
        <taxon>Flavobacteriaceae</taxon>
        <taxon>Aequorivita</taxon>
    </lineage>
</organism>
<gene>
    <name evidence="3" type="ORF">LS48_05330</name>
</gene>
<dbReference type="SUPFAM" id="SSF53474">
    <property type="entry name" value="alpha/beta-Hydrolases"/>
    <property type="match status" value="1"/>
</dbReference>
<dbReference type="STRING" id="1548749.LS48_05330"/>
<evidence type="ECO:0000259" key="2">
    <source>
        <dbReference type="Pfam" id="PF01738"/>
    </source>
</evidence>
<keyword evidence="4" id="KW-1185">Reference proteome</keyword>
<dbReference type="RefSeq" id="WP_078056375.1">
    <property type="nucleotide sequence ID" value="NZ_JRWG01000003.1"/>
</dbReference>
<dbReference type="OrthoDB" id="1412847at2"/>
<reference evidence="4" key="1">
    <citation type="submission" date="2014-10" db="EMBL/GenBank/DDBJ databases">
        <title>Genome sequencing of Vitellibacter sp. D-24.</title>
        <authorList>
            <person name="Thevarajoo S."/>
            <person name="Selvaratnam C."/>
            <person name="Goh K.M."/>
            <person name="Chong C.S."/>
        </authorList>
    </citation>
    <scope>NUCLEOTIDE SEQUENCE [LARGE SCALE GENOMIC DNA]</scope>
    <source>
        <strain evidence="4">D-24</strain>
    </source>
</reference>
<dbReference type="Gene3D" id="3.40.50.1820">
    <property type="entry name" value="alpha/beta hydrolase"/>
    <property type="match status" value="1"/>
</dbReference>
<protein>
    <recommendedName>
        <fullName evidence="2">Dienelactone hydrolase domain-containing protein</fullName>
    </recommendedName>
</protein>
<evidence type="ECO:0000313" key="4">
    <source>
        <dbReference type="Proteomes" id="UP000070138"/>
    </source>
</evidence>
<dbReference type="PROSITE" id="PS51257">
    <property type="entry name" value="PROKAR_LIPOPROTEIN"/>
    <property type="match status" value="1"/>
</dbReference>
<name>A0A137RI94_9FLAO</name>
<dbReference type="InterPro" id="IPR029058">
    <property type="entry name" value="AB_hydrolase_fold"/>
</dbReference>
<comment type="caution">
    <text evidence="3">The sequence shown here is derived from an EMBL/GenBank/DDBJ whole genome shotgun (WGS) entry which is preliminary data.</text>
</comment>
<evidence type="ECO:0000313" key="3">
    <source>
        <dbReference type="EMBL" id="KXN99905.1"/>
    </source>
</evidence>
<keyword evidence="1" id="KW-0732">Signal</keyword>
<feature type="chain" id="PRO_5007479759" description="Dienelactone hydrolase domain-containing protein" evidence="1">
    <location>
        <begin position="22"/>
        <end position="257"/>
    </location>
</feature>
<evidence type="ECO:0000256" key="1">
    <source>
        <dbReference type="SAM" id="SignalP"/>
    </source>
</evidence>
<dbReference type="Proteomes" id="UP000070138">
    <property type="component" value="Unassembled WGS sequence"/>
</dbReference>
<dbReference type="EMBL" id="JRWG01000003">
    <property type="protein sequence ID" value="KXN99905.1"/>
    <property type="molecule type" value="Genomic_DNA"/>
</dbReference>